<evidence type="ECO:0000313" key="2">
    <source>
        <dbReference type="EMBL" id="CAH4034501.1"/>
    </source>
</evidence>
<organism evidence="2 3">
    <name type="scientific">Pieris brassicae</name>
    <name type="common">White butterfly</name>
    <name type="synonym">Large white butterfly</name>
    <dbReference type="NCBI Taxonomy" id="7116"/>
    <lineage>
        <taxon>Eukaryota</taxon>
        <taxon>Metazoa</taxon>
        <taxon>Ecdysozoa</taxon>
        <taxon>Arthropoda</taxon>
        <taxon>Hexapoda</taxon>
        <taxon>Insecta</taxon>
        <taxon>Pterygota</taxon>
        <taxon>Neoptera</taxon>
        <taxon>Endopterygota</taxon>
        <taxon>Lepidoptera</taxon>
        <taxon>Glossata</taxon>
        <taxon>Ditrysia</taxon>
        <taxon>Papilionoidea</taxon>
        <taxon>Pieridae</taxon>
        <taxon>Pierinae</taxon>
        <taxon>Pieris</taxon>
    </lineage>
</organism>
<dbReference type="EMBL" id="CALOZG010000040">
    <property type="protein sequence ID" value="CAH4034501.1"/>
    <property type="molecule type" value="Genomic_DNA"/>
</dbReference>
<evidence type="ECO:0000313" key="3">
    <source>
        <dbReference type="Proteomes" id="UP001152562"/>
    </source>
</evidence>
<name>A0A9P0TTE1_PIEBR</name>
<keyword evidence="3" id="KW-1185">Reference proteome</keyword>
<comment type="caution">
    <text evidence="2">The sequence shown here is derived from an EMBL/GenBank/DDBJ whole genome shotgun (WGS) entry which is preliminary data.</text>
</comment>
<feature type="region of interest" description="Disordered" evidence="1">
    <location>
        <begin position="1"/>
        <end position="20"/>
    </location>
</feature>
<dbReference type="Proteomes" id="UP001152562">
    <property type="component" value="Unassembled WGS sequence"/>
</dbReference>
<gene>
    <name evidence="2" type="ORF">PIBRA_LOCUS10682</name>
</gene>
<accession>A0A9P0TTE1</accession>
<protein>
    <submittedName>
        <fullName evidence="2">Uncharacterized protein</fullName>
    </submittedName>
</protein>
<dbReference type="AlphaFoldDB" id="A0A9P0TTE1"/>
<evidence type="ECO:0000256" key="1">
    <source>
        <dbReference type="SAM" id="MobiDB-lite"/>
    </source>
</evidence>
<reference evidence="2" key="1">
    <citation type="submission" date="2022-05" db="EMBL/GenBank/DDBJ databases">
        <authorList>
            <person name="Okamura Y."/>
        </authorList>
    </citation>
    <scope>NUCLEOTIDE SEQUENCE</scope>
</reference>
<sequence length="112" mass="12731">MYTTSTKKQSTDADNNREPNPTIEKYLAKETLKTLTTRRNTIMSYKETPGKHGVGFLIKKELKNSIVEVIGISERIAILNVRISPGRETWSIVQIYSSTEQSNSSEIDLFYS</sequence>
<proteinExistence type="predicted"/>